<accession>A0AAD9IAC3</accession>
<feature type="repeat" description="ANK" evidence="3">
    <location>
        <begin position="365"/>
        <end position="397"/>
    </location>
</feature>
<comment type="caution">
    <text evidence="6">The sequence shown here is derived from an EMBL/GenBank/DDBJ whole genome shotgun (WGS) entry which is preliminary data.</text>
</comment>
<feature type="domain" description="FAR1" evidence="5">
    <location>
        <begin position="186"/>
        <end position="275"/>
    </location>
</feature>
<feature type="compositionally biased region" description="Pro residues" evidence="4">
    <location>
        <begin position="120"/>
        <end position="131"/>
    </location>
</feature>
<feature type="repeat" description="ANK" evidence="3">
    <location>
        <begin position="332"/>
        <end position="364"/>
    </location>
</feature>
<dbReference type="PROSITE" id="PS50297">
    <property type="entry name" value="ANK_REP_REGION"/>
    <property type="match status" value="3"/>
</dbReference>
<dbReference type="Pfam" id="PF12796">
    <property type="entry name" value="Ank_2"/>
    <property type="match status" value="1"/>
</dbReference>
<evidence type="ECO:0000256" key="1">
    <source>
        <dbReference type="ARBA" id="ARBA00022737"/>
    </source>
</evidence>
<protein>
    <recommendedName>
        <fullName evidence="5">FAR1 domain-containing protein</fullName>
    </recommendedName>
</protein>
<gene>
    <name evidence="6" type="ORF">P8C59_007490</name>
</gene>
<dbReference type="Pfam" id="PF03101">
    <property type="entry name" value="FAR1"/>
    <property type="match status" value="1"/>
</dbReference>
<dbReference type="InterPro" id="IPR036770">
    <property type="entry name" value="Ankyrin_rpt-contain_sf"/>
</dbReference>
<proteinExistence type="predicted"/>
<evidence type="ECO:0000259" key="5">
    <source>
        <dbReference type="Pfam" id="PF03101"/>
    </source>
</evidence>
<dbReference type="PROSITE" id="PS50088">
    <property type="entry name" value="ANK_REPEAT"/>
    <property type="match status" value="3"/>
</dbReference>
<keyword evidence="1" id="KW-0677">Repeat</keyword>
<keyword evidence="7" id="KW-1185">Reference proteome</keyword>
<organism evidence="6 7">
    <name type="scientific">Phyllachora maydis</name>
    <dbReference type="NCBI Taxonomy" id="1825666"/>
    <lineage>
        <taxon>Eukaryota</taxon>
        <taxon>Fungi</taxon>
        <taxon>Dikarya</taxon>
        <taxon>Ascomycota</taxon>
        <taxon>Pezizomycotina</taxon>
        <taxon>Sordariomycetes</taxon>
        <taxon>Sordariomycetidae</taxon>
        <taxon>Phyllachorales</taxon>
        <taxon>Phyllachoraceae</taxon>
        <taxon>Phyllachora</taxon>
    </lineage>
</organism>
<sequence length="427" mass="47116">MAHSYTSHPFFYATPAHGFHQATAPPPHTTHGASARAQAFANQAQHAEHQLHLLKEQRQQQTQPPLPPPDHASTRQKETRRRRIQSPQQEQDVPQHYASASPEHDLPPLTLPTQGRSENPVPPAAPTPPPAARRGYNSLAPSGIFTPKPIGVTTPALIPDPSGGPPTLFLGPYETREEAYHTCQEFAIAQGFFLASKGTTRAKSRKSNPEADPDVIRVMLQCEKAGKTVSTGRGIRKRVSNRTDCPYRLKITRYRTKGDKWYVSIQCEEHNHELKPGEVDKLASYRRYRRVQAGGASQEPVAEKYARLRKVKVPTLPAPPTFHTPAQTAHRQPKAPLHLASQRGQDKMVALLLDKGAELNARDATGQTPLHCAVDGRKESTITLLIERGADLACRDARGLSPLHLAIDKGYEEVAIMLMERGADPNV</sequence>
<dbReference type="SMART" id="SM00248">
    <property type="entry name" value="ANK"/>
    <property type="match status" value="3"/>
</dbReference>
<evidence type="ECO:0000313" key="6">
    <source>
        <dbReference type="EMBL" id="KAK2073192.1"/>
    </source>
</evidence>
<dbReference type="InterPro" id="IPR002110">
    <property type="entry name" value="Ankyrin_rpt"/>
</dbReference>
<reference evidence="6" key="1">
    <citation type="journal article" date="2023" name="Mol. Plant Microbe Interact.">
        <title>Elucidating the Obligate Nature and Biological Capacity of an Invasive Fungal Corn Pathogen.</title>
        <authorList>
            <person name="MacCready J.S."/>
            <person name="Roggenkamp E.M."/>
            <person name="Gdanetz K."/>
            <person name="Chilvers M.I."/>
        </authorList>
    </citation>
    <scope>NUCLEOTIDE SEQUENCE</scope>
    <source>
        <strain evidence="6">PM02</strain>
    </source>
</reference>
<evidence type="ECO:0000256" key="3">
    <source>
        <dbReference type="PROSITE-ProRule" id="PRU00023"/>
    </source>
</evidence>
<dbReference type="Proteomes" id="UP001217918">
    <property type="component" value="Unassembled WGS sequence"/>
</dbReference>
<evidence type="ECO:0000313" key="7">
    <source>
        <dbReference type="Proteomes" id="UP001217918"/>
    </source>
</evidence>
<name>A0AAD9IAC3_9PEZI</name>
<feature type="compositionally biased region" description="Low complexity" evidence="4">
    <location>
        <begin position="33"/>
        <end position="45"/>
    </location>
</feature>
<feature type="compositionally biased region" description="Basic and acidic residues" evidence="4">
    <location>
        <begin position="46"/>
        <end position="58"/>
    </location>
</feature>
<dbReference type="InterPro" id="IPR004330">
    <property type="entry name" value="FAR1_DNA_bnd_dom"/>
</dbReference>
<dbReference type="AlphaFoldDB" id="A0AAD9IAC3"/>
<evidence type="ECO:0000256" key="4">
    <source>
        <dbReference type="SAM" id="MobiDB-lite"/>
    </source>
</evidence>
<dbReference type="Gene3D" id="1.25.40.20">
    <property type="entry name" value="Ankyrin repeat-containing domain"/>
    <property type="match status" value="2"/>
</dbReference>
<dbReference type="PANTHER" id="PTHR24198">
    <property type="entry name" value="ANKYRIN REPEAT AND PROTEIN KINASE DOMAIN-CONTAINING PROTEIN"/>
    <property type="match status" value="1"/>
</dbReference>
<dbReference type="PANTHER" id="PTHR24198:SF165">
    <property type="entry name" value="ANKYRIN REPEAT-CONTAINING PROTEIN-RELATED"/>
    <property type="match status" value="1"/>
</dbReference>
<dbReference type="EMBL" id="JAQQPM010000006">
    <property type="protein sequence ID" value="KAK2073192.1"/>
    <property type="molecule type" value="Genomic_DNA"/>
</dbReference>
<feature type="region of interest" description="Disordered" evidence="4">
    <location>
        <begin position="18"/>
        <end position="142"/>
    </location>
</feature>
<keyword evidence="2 3" id="KW-0040">ANK repeat</keyword>
<feature type="repeat" description="ANK" evidence="3">
    <location>
        <begin position="398"/>
        <end position="427"/>
    </location>
</feature>
<evidence type="ECO:0000256" key="2">
    <source>
        <dbReference type="ARBA" id="ARBA00023043"/>
    </source>
</evidence>
<dbReference type="SUPFAM" id="SSF48403">
    <property type="entry name" value="Ankyrin repeat"/>
    <property type="match status" value="1"/>
</dbReference>